<accession>A0ACA9QRV1</accession>
<sequence>MMILASSTCDNSTLRFVQDDVGFYYVNFMHKNVIFEIPNINSILKNGRRAPATSFILFRNILQTCITAMDLRIERHTLSRHACNIWNDLKRINPSLVDLFRTIARDAAQRFYSTSLRIINVNLPIIKYQEKDAHTSPLVGQSIDQDEPALQSLLNDLFPAIDF</sequence>
<protein>
    <submittedName>
        <fullName evidence="1">37107_t:CDS:1</fullName>
    </submittedName>
</protein>
<organism evidence="1 2">
    <name type="scientific">Racocetra persica</name>
    <dbReference type="NCBI Taxonomy" id="160502"/>
    <lineage>
        <taxon>Eukaryota</taxon>
        <taxon>Fungi</taxon>
        <taxon>Fungi incertae sedis</taxon>
        <taxon>Mucoromycota</taxon>
        <taxon>Glomeromycotina</taxon>
        <taxon>Glomeromycetes</taxon>
        <taxon>Diversisporales</taxon>
        <taxon>Gigasporaceae</taxon>
        <taxon>Racocetra</taxon>
    </lineage>
</organism>
<keyword evidence="2" id="KW-1185">Reference proteome</keyword>
<proteinExistence type="predicted"/>
<name>A0ACA9QRV1_9GLOM</name>
<dbReference type="EMBL" id="CAJVQC010037104">
    <property type="protein sequence ID" value="CAG8762941.1"/>
    <property type="molecule type" value="Genomic_DNA"/>
</dbReference>
<gene>
    <name evidence="1" type="ORF">RPERSI_LOCUS15446</name>
</gene>
<evidence type="ECO:0000313" key="1">
    <source>
        <dbReference type="EMBL" id="CAG8762941.1"/>
    </source>
</evidence>
<reference evidence="1" key="1">
    <citation type="submission" date="2021-06" db="EMBL/GenBank/DDBJ databases">
        <authorList>
            <person name="Kallberg Y."/>
            <person name="Tangrot J."/>
            <person name="Rosling A."/>
        </authorList>
    </citation>
    <scope>NUCLEOTIDE SEQUENCE</scope>
    <source>
        <strain evidence="1">MA461A</strain>
    </source>
</reference>
<dbReference type="Proteomes" id="UP000789920">
    <property type="component" value="Unassembled WGS sequence"/>
</dbReference>
<comment type="caution">
    <text evidence="1">The sequence shown here is derived from an EMBL/GenBank/DDBJ whole genome shotgun (WGS) entry which is preliminary data.</text>
</comment>
<evidence type="ECO:0000313" key="2">
    <source>
        <dbReference type="Proteomes" id="UP000789920"/>
    </source>
</evidence>